<dbReference type="AlphaFoldDB" id="A0A2U0TA84"/>
<protein>
    <submittedName>
        <fullName evidence="3">Tape measure domain-containing protein</fullName>
    </submittedName>
</protein>
<evidence type="ECO:0000313" key="3">
    <source>
        <dbReference type="EMBL" id="PVX40525.1"/>
    </source>
</evidence>
<evidence type="ECO:0000313" key="4">
    <source>
        <dbReference type="Proteomes" id="UP000245909"/>
    </source>
</evidence>
<proteinExistence type="predicted"/>
<sequence>MSGALGNLNIHLSLETVKFQKDLERSNQRTQHYAKQFQINLDKAQQKAKQFSERTTKYLNNIEKAAKNINNTTKWSFRFDNFSRIAGFANQFVKTADSYTELQNRMRLVTEGSVQLVAATESVFDIALKTNQSLNATSEVYQRFAKNAKQLGLSQADVASLTETVSKAVAMSGASAASAEAALMQFGQAMAAGELRGQELNSVMEQTPGLADAIAKGLGITTAELKAMGKSGELTIPKVIDALQKAKDSVDSDFAKRVLTVSQAFTNLETNIIKTIGELDKAGGITSSFAKSIEFAANNLDTLIKITGALVAAGGVAYIGRYANGMLSSAYSTAKNTFEHYKSVKATYESVKAKRLEMQTIQASLIEQAKLAQSERTQFALREQMKVQSQQIIALAREEAQAKRELSVANSLVSKASGILKGALGLIGGPTGAAMLAGSALFYFSMQAKEAQQKALDTAGANDRLKESYDGLSESALSLTISKQMETLENYEKQIASTKAKISEIQTTHWQFGLELSEKSKKEIELLNDELQQIKENQNIDFSVLKKQVTQLGIVFTQNGKTAEDFARKLKLIGVDSKLIDEVLAELPDKLKKMADQTQNATEAVLDLKKAQAELTKKSDDLRVKLEVLKLKNQGHAKASFVLAGLYDVLGEKGAKYSEVLNAIARGDVAAAESAAKAIKLSAEQLNTMLEMGKKLDGMFTKDQEIKVKEKTIKEQEDRNNHKKGRGENARENWLSFYDDLRQKSGSTLNEIDLEEIRMFQRLEEHMKKGVVQHQEYEAAKLAITQRFNQQRLELAGKYAPNKLAANNLDKELAAVKELQAANQLTVDEAKQAAMKLQFEYAQNVAQNAVTPLDQLRAIYDPNQAIQNQQTQELALLQAFYEQKLMTEEEFQQRKKQIIDRYKNDEFQREMNNYATGLNDLGGAFGNLASMIEQSGGRQSAAYKAMFAVSKAFAIAESMVKLSQAISQAMADPTALTPAQKFANMAAVAAAGMNVVSQISSVGFATGGYTGDGGKYTPAGIVHRGEYVITKEATARLGLGYLNYLNYGKRGFANGGGVAVPRLPSMEPRVNNSSQDITVKVINQGEPVQAEVSTKQKGDQLEITLELMKTIARNEANQVIQTNFRAGGAFS</sequence>
<dbReference type="Pfam" id="PF20155">
    <property type="entry name" value="TMP_3"/>
    <property type="match status" value="1"/>
</dbReference>
<dbReference type="InterPro" id="IPR013491">
    <property type="entry name" value="Tape_meas_N"/>
</dbReference>
<name>A0A2U0TA84_9PAST</name>
<organism evidence="3 4">
    <name type="scientific">Alitibacter langaaensis DSM 22999</name>
    <dbReference type="NCBI Taxonomy" id="1122935"/>
    <lineage>
        <taxon>Bacteria</taxon>
        <taxon>Pseudomonadati</taxon>
        <taxon>Pseudomonadota</taxon>
        <taxon>Gammaproteobacteria</taxon>
        <taxon>Pasteurellales</taxon>
        <taxon>Pasteurellaceae</taxon>
        <taxon>Alitibacter</taxon>
    </lineage>
</organism>
<dbReference type="NCBIfam" id="TIGR02675">
    <property type="entry name" value="tape_meas_nterm"/>
    <property type="match status" value="1"/>
</dbReference>
<feature type="coiled-coil region" evidence="1">
    <location>
        <begin position="481"/>
        <end position="541"/>
    </location>
</feature>
<evidence type="ECO:0000259" key="2">
    <source>
        <dbReference type="Pfam" id="PF20155"/>
    </source>
</evidence>
<feature type="domain" description="Tape measure protein N-terminal" evidence="2">
    <location>
        <begin position="91"/>
        <end position="281"/>
    </location>
</feature>
<comment type="caution">
    <text evidence="3">The sequence shown here is derived from an EMBL/GenBank/DDBJ whole genome shotgun (WGS) entry which is preliminary data.</text>
</comment>
<feature type="coiled-coil region" evidence="1">
    <location>
        <begin position="34"/>
        <end position="61"/>
    </location>
</feature>
<dbReference type="EMBL" id="QENU01000003">
    <property type="protein sequence ID" value="PVX40525.1"/>
    <property type="molecule type" value="Genomic_DNA"/>
</dbReference>
<keyword evidence="4" id="KW-1185">Reference proteome</keyword>
<accession>A0A2U0TA84</accession>
<evidence type="ECO:0000256" key="1">
    <source>
        <dbReference type="SAM" id="Coils"/>
    </source>
</evidence>
<reference evidence="3 4" key="1">
    <citation type="submission" date="2018-05" db="EMBL/GenBank/DDBJ databases">
        <title>Genomic Encyclopedia of Type Strains, Phase IV (KMG-IV): sequencing the most valuable type-strain genomes for metagenomic binning, comparative biology and taxonomic classification.</title>
        <authorList>
            <person name="Goeker M."/>
        </authorList>
    </citation>
    <scope>NUCLEOTIDE SEQUENCE [LARGE SCALE GENOMIC DNA]</scope>
    <source>
        <strain evidence="3 4">DSM 22999</strain>
    </source>
</reference>
<gene>
    <name evidence="3" type="ORF">C8D76_10398</name>
</gene>
<dbReference type="OrthoDB" id="79849at2"/>
<dbReference type="RefSeq" id="WP_116631398.1">
    <property type="nucleotide sequence ID" value="NZ_QENU01000003.1"/>
</dbReference>
<dbReference type="Proteomes" id="UP000245909">
    <property type="component" value="Unassembled WGS sequence"/>
</dbReference>
<keyword evidence="1" id="KW-0175">Coiled coil</keyword>